<evidence type="ECO:0000259" key="2">
    <source>
        <dbReference type="PROSITE" id="PS51335"/>
    </source>
</evidence>
<dbReference type="Pfam" id="PF16457">
    <property type="entry name" value="PH_12"/>
    <property type="match status" value="1"/>
</dbReference>
<dbReference type="InterPro" id="IPR006816">
    <property type="entry name" value="ELMO_dom"/>
</dbReference>
<dbReference type="AlphaFoldDB" id="A0A7R9MJX3"/>
<name>A0A7R9MJX3_9ACAR</name>
<organism evidence="3">
    <name type="scientific">Oppiella nova</name>
    <dbReference type="NCBI Taxonomy" id="334625"/>
    <lineage>
        <taxon>Eukaryota</taxon>
        <taxon>Metazoa</taxon>
        <taxon>Ecdysozoa</taxon>
        <taxon>Arthropoda</taxon>
        <taxon>Chelicerata</taxon>
        <taxon>Arachnida</taxon>
        <taxon>Acari</taxon>
        <taxon>Acariformes</taxon>
        <taxon>Sarcoptiformes</taxon>
        <taxon>Oribatida</taxon>
        <taxon>Brachypylina</taxon>
        <taxon>Oppioidea</taxon>
        <taxon>Oppiidae</taxon>
        <taxon>Oppiella</taxon>
    </lineage>
</organism>
<dbReference type="GO" id="GO:0048870">
    <property type="term" value="P:cell motility"/>
    <property type="evidence" value="ECO:0007669"/>
    <property type="project" value="TreeGrafter"/>
</dbReference>
<keyword evidence="4" id="KW-1185">Reference proteome</keyword>
<proteinExistence type="predicted"/>
<comment type="function">
    <text evidence="1">Involved in cytoskeletal rearrangements required for phagocytosis of apoptotic cells and cell motility. Acts in association with DOCK1 and CRK. Was initially proposed to be required in complex with DOCK1 to activate Rac Rho small GTPases. May enhance the guanine nucleotide exchange factor (GEF) activity of DOCK1.</text>
</comment>
<dbReference type="InterPro" id="IPR024574">
    <property type="entry name" value="ELMO_ARM"/>
</dbReference>
<dbReference type="PANTHER" id="PTHR12771">
    <property type="entry name" value="ENGULFMENT AND CELL MOTILITY"/>
    <property type="match status" value="1"/>
</dbReference>
<dbReference type="EMBL" id="CAJPVJ010024429">
    <property type="protein sequence ID" value="CAG2178770.1"/>
    <property type="molecule type" value="Genomic_DNA"/>
</dbReference>
<dbReference type="SUPFAM" id="SSF50729">
    <property type="entry name" value="PH domain-like"/>
    <property type="match status" value="1"/>
</dbReference>
<evidence type="ECO:0000313" key="3">
    <source>
        <dbReference type="EMBL" id="CAD7661634.1"/>
    </source>
</evidence>
<evidence type="ECO:0000313" key="4">
    <source>
        <dbReference type="Proteomes" id="UP000728032"/>
    </source>
</evidence>
<evidence type="ECO:0000256" key="1">
    <source>
        <dbReference type="ARBA" id="ARBA00024863"/>
    </source>
</evidence>
<dbReference type="EMBL" id="OC939254">
    <property type="protein sequence ID" value="CAD7661634.1"/>
    <property type="molecule type" value="Genomic_DNA"/>
</dbReference>
<dbReference type="Proteomes" id="UP000728032">
    <property type="component" value="Unassembled WGS sequence"/>
</dbReference>
<dbReference type="GO" id="GO:0005886">
    <property type="term" value="C:plasma membrane"/>
    <property type="evidence" value="ECO:0007669"/>
    <property type="project" value="TreeGrafter"/>
</dbReference>
<dbReference type="InterPro" id="IPR050868">
    <property type="entry name" value="ELMO_domain-containing"/>
</dbReference>
<dbReference type="InterPro" id="IPR001849">
    <property type="entry name" value="PH_domain"/>
</dbReference>
<feature type="non-terminal residue" evidence="3">
    <location>
        <position position="1"/>
    </location>
</feature>
<feature type="domain" description="ELMO" evidence="2">
    <location>
        <begin position="171"/>
        <end position="354"/>
    </location>
</feature>
<dbReference type="InterPro" id="IPR011993">
    <property type="entry name" value="PH-like_dom_sf"/>
</dbReference>
<protein>
    <recommendedName>
        <fullName evidence="2">ELMO domain-containing protein</fullName>
    </recommendedName>
</protein>
<dbReference type="Gene3D" id="2.30.29.30">
    <property type="entry name" value="Pleckstrin-homology domain (PH domain)/Phosphotyrosine-binding domain (PTB)"/>
    <property type="match status" value="1"/>
</dbReference>
<reference evidence="3" key="1">
    <citation type="submission" date="2020-11" db="EMBL/GenBank/DDBJ databases">
        <authorList>
            <person name="Tran Van P."/>
        </authorList>
    </citation>
    <scope>NUCLEOTIDE SEQUENCE</scope>
</reference>
<dbReference type="PANTHER" id="PTHR12771:SF56">
    <property type="entry name" value="CED-12"/>
    <property type="match status" value="1"/>
</dbReference>
<gene>
    <name evidence="3" type="ORF">ONB1V03_LOCUS18195</name>
</gene>
<dbReference type="Gene3D" id="6.10.250.810">
    <property type="match status" value="1"/>
</dbReference>
<dbReference type="Pfam" id="PF11841">
    <property type="entry name" value="ELMO_ARM"/>
    <property type="match status" value="1"/>
</dbReference>
<sequence length="560" mass="63817">MNHAIISWDNLEPKFIGKIALQVNSSNLSSADKKELIHSLAILESIVISSTKFNVLVEAEVTLPNLIYLVSQNQHNQEIQQNSIALINALFSKSDLSKRKAMAATLSSKHIRNVILTNVLNPRVSVGTDSSGQTYNVGSEMAHQLYVLQTLLFNLHEERMNSVVNTSNENELKDRILELRKTAFDSDIGGVERNQSSKSLVSSSLISSTKGDAFQEDYKRLGFTNSKDPVQDFTESPGILALDLLVYLARNHTETYVKFVLENCSRSDREHECPLVKSTIHLTRLLCETLKVSEAPSDEGKTFYPMFFTHDHPLEEFYCIAVSLLNKTWKEMRATVEDFVKVFSVLRQQLTRAMADPESTVTFDKLRLKLASLSYSVITSLWQKERSSREEWENKACAILELRDMVKPEIIELIKEQRLTFLTDGTRFDKYSNKGQRIKDKFWYCRLSTNQKFLCYGDCDENKALSVDELTHKFAIIDIKQLVIGKDCPHMRDIKSKKSTFSLAFSLIPDAEQESPLNFVAQNEKVFDYWIDGINALLGQEMVSKETNNDLETLLSMDIK</sequence>
<dbReference type="PROSITE" id="PS51335">
    <property type="entry name" value="ELMO"/>
    <property type="match status" value="1"/>
</dbReference>
<accession>A0A7R9MJX3</accession>
<dbReference type="OrthoDB" id="28413at2759"/>
<dbReference type="GO" id="GO:0007015">
    <property type="term" value="P:actin filament organization"/>
    <property type="evidence" value="ECO:0007669"/>
    <property type="project" value="TreeGrafter"/>
</dbReference>
<dbReference type="Pfam" id="PF04727">
    <property type="entry name" value="ELMO_CED12"/>
    <property type="match status" value="1"/>
</dbReference>